<name>A0AA40FGP7_9HYME</name>
<comment type="caution">
    <text evidence="2">The sequence shown here is derived from an EMBL/GenBank/DDBJ whole genome shotgun (WGS) entry which is preliminary data.</text>
</comment>
<gene>
    <name evidence="2" type="ORF">K0M31_014712</name>
</gene>
<evidence type="ECO:0000256" key="1">
    <source>
        <dbReference type="SAM" id="MobiDB-lite"/>
    </source>
</evidence>
<keyword evidence="3" id="KW-1185">Reference proteome</keyword>
<organism evidence="2 3">
    <name type="scientific">Melipona bicolor</name>
    <dbReference type="NCBI Taxonomy" id="60889"/>
    <lineage>
        <taxon>Eukaryota</taxon>
        <taxon>Metazoa</taxon>
        <taxon>Ecdysozoa</taxon>
        <taxon>Arthropoda</taxon>
        <taxon>Hexapoda</taxon>
        <taxon>Insecta</taxon>
        <taxon>Pterygota</taxon>
        <taxon>Neoptera</taxon>
        <taxon>Endopterygota</taxon>
        <taxon>Hymenoptera</taxon>
        <taxon>Apocrita</taxon>
        <taxon>Aculeata</taxon>
        <taxon>Apoidea</taxon>
        <taxon>Anthophila</taxon>
        <taxon>Apidae</taxon>
        <taxon>Melipona</taxon>
    </lineage>
</organism>
<sequence>MINDKWRTEWVGRKSERTRVGRGGGGWWKSEGCRTLSKHPTVTPRKQRAKKVDGKERRKSRSSLSLSLSVFLCARLYTEKLANNPPQVVTSKACWKSCKCAKEWVKNLRRQRASSSSSSSSSVVVVVVVVDVPRRAGVVGVWETLEGMRQCSREKKQEGASSGKALKDAGGP</sequence>
<dbReference type="Proteomes" id="UP001177670">
    <property type="component" value="Unassembled WGS sequence"/>
</dbReference>
<protein>
    <submittedName>
        <fullName evidence="2">Uncharacterized protein</fullName>
    </submittedName>
</protein>
<feature type="region of interest" description="Disordered" evidence="1">
    <location>
        <begin position="30"/>
        <end position="60"/>
    </location>
</feature>
<reference evidence="2" key="1">
    <citation type="submission" date="2021-10" db="EMBL/GenBank/DDBJ databases">
        <title>Melipona bicolor Genome sequencing and assembly.</title>
        <authorList>
            <person name="Araujo N.S."/>
            <person name="Arias M.C."/>
        </authorList>
    </citation>
    <scope>NUCLEOTIDE SEQUENCE</scope>
    <source>
        <strain evidence="2">USP_2M_L1-L4_2017</strain>
        <tissue evidence="2">Whole body</tissue>
    </source>
</reference>
<dbReference type="AlphaFoldDB" id="A0AA40FGP7"/>
<feature type="region of interest" description="Disordered" evidence="1">
    <location>
        <begin position="152"/>
        <end position="172"/>
    </location>
</feature>
<proteinExistence type="predicted"/>
<dbReference type="EMBL" id="JAHYIQ010000041">
    <property type="protein sequence ID" value="KAK1118709.1"/>
    <property type="molecule type" value="Genomic_DNA"/>
</dbReference>
<evidence type="ECO:0000313" key="3">
    <source>
        <dbReference type="Proteomes" id="UP001177670"/>
    </source>
</evidence>
<accession>A0AA40FGP7</accession>
<evidence type="ECO:0000313" key="2">
    <source>
        <dbReference type="EMBL" id="KAK1118709.1"/>
    </source>
</evidence>